<evidence type="ECO:0000313" key="1">
    <source>
        <dbReference type="EMBL" id="GAA1527465.1"/>
    </source>
</evidence>
<sequence length="256" mass="27984">MPSAEHETPIALVQRDPEVVAWLLSEVAGVPLPAHASVRPHPTEARITVPSTYHADAVLVLCDEADRPVLAVVLEVQRAWDPGKLRSWRIYLAHVEMELEVSAALLLYIPRRPLAERHPAVAVLGALAHGSEAEIDDVFPALAAALDSLGETDRISYYDIVLAGLPAGARSRWEDFMTATTQRWYSEKFRKMEADALAAGAAQGKSQDVLLVLAAREITVPADVRDKVLATTDTDLLERWLRRAATAATLDEVFAS</sequence>
<name>A0ABN2AU54_9ACTN</name>
<comment type="caution">
    <text evidence="1">The sequence shown here is derived from an EMBL/GenBank/DDBJ whole genome shotgun (WGS) entry which is preliminary data.</text>
</comment>
<gene>
    <name evidence="1" type="ORF">GCM10009788_33610</name>
</gene>
<protein>
    <submittedName>
        <fullName evidence="1">Uncharacterized protein</fullName>
    </submittedName>
</protein>
<organism evidence="1 2">
    <name type="scientific">Nocardioides humi</name>
    <dbReference type="NCBI Taxonomy" id="449461"/>
    <lineage>
        <taxon>Bacteria</taxon>
        <taxon>Bacillati</taxon>
        <taxon>Actinomycetota</taxon>
        <taxon>Actinomycetes</taxon>
        <taxon>Propionibacteriales</taxon>
        <taxon>Nocardioidaceae</taxon>
        <taxon>Nocardioides</taxon>
    </lineage>
</organism>
<accession>A0ABN2AU54</accession>
<dbReference type="EMBL" id="BAAAOR010000025">
    <property type="protein sequence ID" value="GAA1527465.1"/>
    <property type="molecule type" value="Genomic_DNA"/>
</dbReference>
<evidence type="ECO:0000313" key="2">
    <source>
        <dbReference type="Proteomes" id="UP001500842"/>
    </source>
</evidence>
<reference evidence="1 2" key="1">
    <citation type="journal article" date="2019" name="Int. J. Syst. Evol. Microbiol.">
        <title>The Global Catalogue of Microorganisms (GCM) 10K type strain sequencing project: providing services to taxonomists for standard genome sequencing and annotation.</title>
        <authorList>
            <consortium name="The Broad Institute Genomics Platform"/>
            <consortium name="The Broad Institute Genome Sequencing Center for Infectious Disease"/>
            <person name="Wu L."/>
            <person name="Ma J."/>
        </authorList>
    </citation>
    <scope>NUCLEOTIDE SEQUENCE [LARGE SCALE GENOMIC DNA]</scope>
    <source>
        <strain evidence="1 2">JCM 14942</strain>
    </source>
</reference>
<proteinExistence type="predicted"/>
<keyword evidence="2" id="KW-1185">Reference proteome</keyword>
<dbReference type="Proteomes" id="UP001500842">
    <property type="component" value="Unassembled WGS sequence"/>
</dbReference>
<dbReference type="RefSeq" id="WP_141003851.1">
    <property type="nucleotide sequence ID" value="NZ_BAAAOR010000025.1"/>
</dbReference>